<sequence length="252" mass="26416">MTTPAVQARAVCLSHRGPRGTVSAVRDASLEIAPGETVALAGRSGSGKTSLLMALGLLTTPDSGTIHIAGQDTSALNDTAASALRRDRIGFVFQSFNLLPQFTALENVTVAHRGGMRAGAEDARRLLEGVGLGHRLRHRPHELSAGEQQRVAIARALVNGPGLLLADEPTGNLDAGTESEVLDVLARQATEQGCAVLLVTHSSDVAARADRTLRMADGVLRPGNHEAPQEPQDDPHDPSQDDPAPASQETHP</sequence>
<accession>A0ABY4MAM0</accession>
<keyword evidence="1" id="KW-0813">Transport</keyword>
<evidence type="ECO:0000313" key="6">
    <source>
        <dbReference type="EMBL" id="UQA94819.1"/>
    </source>
</evidence>
<evidence type="ECO:0000259" key="5">
    <source>
        <dbReference type="PROSITE" id="PS50893"/>
    </source>
</evidence>
<dbReference type="InterPro" id="IPR003439">
    <property type="entry name" value="ABC_transporter-like_ATP-bd"/>
</dbReference>
<evidence type="ECO:0000256" key="3">
    <source>
        <dbReference type="ARBA" id="ARBA00022840"/>
    </source>
</evidence>
<evidence type="ECO:0000313" key="7">
    <source>
        <dbReference type="Proteomes" id="UP000830115"/>
    </source>
</evidence>
<dbReference type="Proteomes" id="UP000830115">
    <property type="component" value="Chromosome"/>
</dbReference>
<feature type="domain" description="ABC transporter" evidence="5">
    <location>
        <begin position="6"/>
        <end position="242"/>
    </location>
</feature>
<keyword evidence="3 6" id="KW-0067">ATP-binding</keyword>
<dbReference type="CDD" id="cd03255">
    <property type="entry name" value="ABC_MJ0796_LolCDE_FtsE"/>
    <property type="match status" value="1"/>
</dbReference>
<feature type="compositionally biased region" description="Basic and acidic residues" evidence="4">
    <location>
        <begin position="223"/>
        <end position="239"/>
    </location>
</feature>
<evidence type="ECO:0000256" key="2">
    <source>
        <dbReference type="ARBA" id="ARBA00022741"/>
    </source>
</evidence>
<organism evidence="6 7">
    <name type="scientific">Streptomyces halobius</name>
    <dbReference type="NCBI Taxonomy" id="2879846"/>
    <lineage>
        <taxon>Bacteria</taxon>
        <taxon>Bacillati</taxon>
        <taxon>Actinomycetota</taxon>
        <taxon>Actinomycetes</taxon>
        <taxon>Kitasatosporales</taxon>
        <taxon>Streptomycetaceae</taxon>
        <taxon>Streptomyces</taxon>
    </lineage>
</organism>
<dbReference type="Pfam" id="PF00005">
    <property type="entry name" value="ABC_tran"/>
    <property type="match status" value="1"/>
</dbReference>
<dbReference type="SUPFAM" id="SSF52540">
    <property type="entry name" value="P-loop containing nucleoside triphosphate hydrolases"/>
    <property type="match status" value="1"/>
</dbReference>
<dbReference type="PANTHER" id="PTHR24220">
    <property type="entry name" value="IMPORT ATP-BINDING PROTEIN"/>
    <property type="match status" value="1"/>
</dbReference>
<evidence type="ECO:0000256" key="4">
    <source>
        <dbReference type="SAM" id="MobiDB-lite"/>
    </source>
</evidence>
<dbReference type="Gene3D" id="3.40.50.300">
    <property type="entry name" value="P-loop containing nucleotide triphosphate hydrolases"/>
    <property type="match status" value="1"/>
</dbReference>
<dbReference type="InterPro" id="IPR017871">
    <property type="entry name" value="ABC_transporter-like_CS"/>
</dbReference>
<dbReference type="PROSITE" id="PS00211">
    <property type="entry name" value="ABC_TRANSPORTER_1"/>
    <property type="match status" value="1"/>
</dbReference>
<dbReference type="RefSeq" id="WP_248865671.1">
    <property type="nucleotide sequence ID" value="NZ_CP086322.1"/>
</dbReference>
<dbReference type="InterPro" id="IPR027417">
    <property type="entry name" value="P-loop_NTPase"/>
</dbReference>
<proteinExistence type="predicted"/>
<keyword evidence="7" id="KW-1185">Reference proteome</keyword>
<keyword evidence="2" id="KW-0547">Nucleotide-binding</keyword>
<reference evidence="6" key="1">
    <citation type="submission" date="2021-10" db="EMBL/GenBank/DDBJ databases">
        <title>Streptomyces nigrumlapis sp.nov.,an antimicrobial producing actinobacterium isolated from Black Gobi rocks.</title>
        <authorList>
            <person name="Wen Y."/>
            <person name="Zhang W."/>
            <person name="Liu X.G."/>
        </authorList>
    </citation>
    <scope>NUCLEOTIDE SEQUENCE</scope>
    <source>
        <strain evidence="6">ST13-2-2</strain>
    </source>
</reference>
<dbReference type="PANTHER" id="PTHR24220:SF659">
    <property type="entry name" value="TRANSPORTER, PUTATIVE-RELATED"/>
    <property type="match status" value="1"/>
</dbReference>
<dbReference type="PROSITE" id="PS50893">
    <property type="entry name" value="ABC_TRANSPORTER_2"/>
    <property type="match status" value="1"/>
</dbReference>
<dbReference type="InterPro" id="IPR015854">
    <property type="entry name" value="ABC_transpr_LolD-like"/>
</dbReference>
<feature type="compositionally biased region" description="Low complexity" evidence="4">
    <location>
        <begin position="241"/>
        <end position="252"/>
    </location>
</feature>
<feature type="region of interest" description="Disordered" evidence="4">
    <location>
        <begin position="217"/>
        <end position="252"/>
    </location>
</feature>
<protein>
    <submittedName>
        <fullName evidence="6">ABC transporter ATP-binding protein</fullName>
    </submittedName>
</protein>
<gene>
    <name evidence="6" type="ORF">K9S39_25815</name>
</gene>
<dbReference type="InterPro" id="IPR017911">
    <property type="entry name" value="MacB-like_ATP-bd"/>
</dbReference>
<dbReference type="GO" id="GO:0005524">
    <property type="term" value="F:ATP binding"/>
    <property type="evidence" value="ECO:0007669"/>
    <property type="project" value="UniProtKB-KW"/>
</dbReference>
<dbReference type="InterPro" id="IPR003593">
    <property type="entry name" value="AAA+_ATPase"/>
</dbReference>
<dbReference type="EMBL" id="CP086322">
    <property type="protein sequence ID" value="UQA94819.1"/>
    <property type="molecule type" value="Genomic_DNA"/>
</dbReference>
<evidence type="ECO:0000256" key="1">
    <source>
        <dbReference type="ARBA" id="ARBA00022448"/>
    </source>
</evidence>
<name>A0ABY4MAM0_9ACTN</name>
<dbReference type="SMART" id="SM00382">
    <property type="entry name" value="AAA"/>
    <property type="match status" value="1"/>
</dbReference>